<feature type="signal peptide" evidence="2">
    <location>
        <begin position="1"/>
        <end position="34"/>
    </location>
</feature>
<dbReference type="PANTHER" id="PTHR45985:SF8">
    <property type="entry name" value="CHITIN DEACETYLASE-LIKE 9, ISOFORM A"/>
    <property type="match status" value="1"/>
</dbReference>
<dbReference type="GO" id="GO:0005975">
    <property type="term" value="P:carbohydrate metabolic process"/>
    <property type="evidence" value="ECO:0007669"/>
    <property type="project" value="InterPro"/>
</dbReference>
<dbReference type="AlphaFoldDB" id="A0AAV4K0S9"/>
<accession>A0AAV4K0S9</accession>
<organism evidence="3 4">
    <name type="scientific">Elysia marginata</name>
    <dbReference type="NCBI Taxonomy" id="1093978"/>
    <lineage>
        <taxon>Eukaryota</taxon>
        <taxon>Metazoa</taxon>
        <taxon>Spiralia</taxon>
        <taxon>Lophotrochozoa</taxon>
        <taxon>Mollusca</taxon>
        <taxon>Gastropoda</taxon>
        <taxon>Heterobranchia</taxon>
        <taxon>Euthyneura</taxon>
        <taxon>Panpulmonata</taxon>
        <taxon>Sacoglossa</taxon>
        <taxon>Placobranchoidea</taxon>
        <taxon>Plakobranchidae</taxon>
        <taxon>Elysia</taxon>
    </lineage>
</organism>
<dbReference type="InterPro" id="IPR052740">
    <property type="entry name" value="CE4"/>
</dbReference>
<evidence type="ECO:0000313" key="4">
    <source>
        <dbReference type="Proteomes" id="UP000762676"/>
    </source>
</evidence>
<sequence>MSTQYQVSLGNKHTRLMLWQTFALLMLYFSLTSGTTCVQGDNCRLPGCFCPTFEHPKLPVLDIPQIVYFGFDDAVQPQVSGYFDQLFTSDRKNPNGCPITMTLYVSDQYTQYSKVNEYYKRGMEIASHSVTHTDIDTPEKLRKEAGEEKENIIQEAMVPASDVVGWRSPNLKTAGDAQPDVLGSLNYTYDISLPYSRDAATPWPFTLDYGYPYPCSIQPCPGVDSSHPGFWQVMVKSFINPATGLPCGYVDGCRPQGEEAAIEYLWSNFLNTYEAQRAPFGLNMHAAWFSFPDYLRATEKFIDRLLSLPDVYIVNVKQMLEWMRTPVSLAEVKNFKPWGCSDNTFLPPTSSQTSRPSSSIFQQLKIPQGVNDPTRIGNRQNENQLAVPSGGHSSNSGRANGPVTSMRPQIFTLKPLIHQRPETTRATAALYEARRPSTEYGSRHSDTGRCIQGFNCHLPSCFCRSLSPPLNMYPNYVPQIVYLAIDSFVHAQTFPPLMQIFSGFRKNPNGCPISATLFMPSAGNHPLYVSVLKAKGVHIGVKGGSFSPLFSEEQIKRQVHFEVNKARVYNLTRSFGWRGFANLSPKDAVFQALAEKSVSFDTSVMTDSTEQPWPYTLDFGLKDHCSIMASRCPTARYPGLWEVPMTPLRFLNPYQKCFFLDTCPSLAPTEEHVFRLLLNNFHLHYKGNRSPFGINLHSHWLTGANKHAYQRGVVRFFDEVLGKGDVVIVSIEQMLKWMVSPVSFANHFPC</sequence>
<evidence type="ECO:0000256" key="1">
    <source>
        <dbReference type="SAM" id="MobiDB-lite"/>
    </source>
</evidence>
<gene>
    <name evidence="3" type="ORF">ElyMa_005284500</name>
</gene>
<keyword evidence="4" id="KW-1185">Reference proteome</keyword>
<evidence type="ECO:0000313" key="3">
    <source>
        <dbReference type="EMBL" id="GFS27590.1"/>
    </source>
</evidence>
<feature type="chain" id="PRO_5043315783" evidence="2">
    <location>
        <begin position="35"/>
        <end position="750"/>
    </location>
</feature>
<dbReference type="PANTHER" id="PTHR45985">
    <property type="match status" value="1"/>
</dbReference>
<comment type="caution">
    <text evidence="3">The sequence shown here is derived from an EMBL/GenBank/DDBJ whole genome shotgun (WGS) entry which is preliminary data.</text>
</comment>
<dbReference type="Gene3D" id="3.20.20.370">
    <property type="entry name" value="Glycoside hydrolase/deacetylase"/>
    <property type="match status" value="2"/>
</dbReference>
<name>A0AAV4K0S9_9GAST</name>
<proteinExistence type="predicted"/>
<evidence type="ECO:0000256" key="2">
    <source>
        <dbReference type="SAM" id="SignalP"/>
    </source>
</evidence>
<reference evidence="3 4" key="1">
    <citation type="journal article" date="2021" name="Elife">
        <title>Chloroplast acquisition without the gene transfer in kleptoplastic sea slugs, Plakobranchus ocellatus.</title>
        <authorList>
            <person name="Maeda T."/>
            <person name="Takahashi S."/>
            <person name="Yoshida T."/>
            <person name="Shimamura S."/>
            <person name="Takaki Y."/>
            <person name="Nagai Y."/>
            <person name="Toyoda A."/>
            <person name="Suzuki Y."/>
            <person name="Arimoto A."/>
            <person name="Ishii H."/>
            <person name="Satoh N."/>
            <person name="Nishiyama T."/>
            <person name="Hasebe M."/>
            <person name="Maruyama T."/>
            <person name="Minagawa J."/>
            <person name="Obokata J."/>
            <person name="Shigenobu S."/>
        </authorList>
    </citation>
    <scope>NUCLEOTIDE SEQUENCE [LARGE SCALE GENOMIC DNA]</scope>
</reference>
<feature type="region of interest" description="Disordered" evidence="1">
    <location>
        <begin position="383"/>
        <end position="403"/>
    </location>
</feature>
<dbReference type="SUPFAM" id="SSF88713">
    <property type="entry name" value="Glycoside hydrolase/deacetylase"/>
    <property type="match status" value="2"/>
</dbReference>
<dbReference type="EMBL" id="BMAT01010543">
    <property type="protein sequence ID" value="GFS27590.1"/>
    <property type="molecule type" value="Genomic_DNA"/>
</dbReference>
<dbReference type="Proteomes" id="UP000762676">
    <property type="component" value="Unassembled WGS sequence"/>
</dbReference>
<dbReference type="InterPro" id="IPR011330">
    <property type="entry name" value="Glyco_hydro/deAcase_b/a-brl"/>
</dbReference>
<protein>
    <submittedName>
        <fullName evidence="3">Chitin deacetylase isoform B</fullName>
    </submittedName>
</protein>
<keyword evidence="2" id="KW-0732">Signal</keyword>